<evidence type="ECO:0000313" key="16">
    <source>
        <dbReference type="EMBL" id="ADJ28956.1"/>
    </source>
</evidence>
<keyword evidence="2 14" id="KW-0963">Cytoplasm</keyword>
<dbReference type="STRING" id="105559.Nwat_2123"/>
<comment type="function">
    <text evidence="7 14">Catalyzes the formation of sulfite from adenosine 5'-phosphosulfate (APS) using thioredoxin as an electron donor.</text>
</comment>
<dbReference type="GO" id="GO:0070814">
    <property type="term" value="P:hydrogen sulfide biosynthetic process"/>
    <property type="evidence" value="ECO:0007669"/>
    <property type="project" value="UniProtKB-UniRule"/>
</dbReference>
<dbReference type="EMBL" id="CP002086">
    <property type="protein sequence ID" value="ADJ28956.1"/>
    <property type="molecule type" value="Genomic_DNA"/>
</dbReference>
<evidence type="ECO:0000259" key="15">
    <source>
        <dbReference type="Pfam" id="PF01507"/>
    </source>
</evidence>
<accession>D8K7S9</accession>
<evidence type="ECO:0000256" key="3">
    <source>
        <dbReference type="ARBA" id="ARBA00022723"/>
    </source>
</evidence>
<dbReference type="GO" id="GO:0004604">
    <property type="term" value="F:phosphoadenylyl-sulfate reductase (thioredoxin) activity"/>
    <property type="evidence" value="ECO:0007669"/>
    <property type="project" value="UniProtKB-UniRule"/>
</dbReference>
<dbReference type="GO" id="GO:0019379">
    <property type="term" value="P:sulfate assimilation, phosphoadenylyl sulfate reduction by phosphoadenylyl-sulfate reductase (thioredoxin)"/>
    <property type="evidence" value="ECO:0007669"/>
    <property type="project" value="UniProtKB-UniRule"/>
</dbReference>
<feature type="active site" description="Nucleophile; cysteine thiosulfonate intermediate" evidence="14">
    <location>
        <position position="227"/>
    </location>
</feature>
<dbReference type="HAMAP" id="MF_00063">
    <property type="entry name" value="CysH"/>
    <property type="match status" value="1"/>
</dbReference>
<evidence type="ECO:0000256" key="2">
    <source>
        <dbReference type="ARBA" id="ARBA00022490"/>
    </source>
</evidence>
<sequence>MDTLMKEDLLADKIEAVSSLLISIELSYVPACFACSFGIEDMVLLDLIYKHAPKIEIFTLDTGRLPQETYELMQKVKERYARPVNIYFPETQKVEAYVEKYGPNGFYESVALRKECCRIRKVEPLKRALAGKKAWITGVRRGQSVTRKDLLLSKWDTDHKLQKFNPLIEWSEDEIWDYVRRFDLPYNTLYNQGYASIGCAPCTRAITIGEDIRAGRWWWEDAATKECGLHLKRLSIG</sequence>
<evidence type="ECO:0000256" key="5">
    <source>
        <dbReference type="ARBA" id="ARBA00023004"/>
    </source>
</evidence>
<dbReference type="GO" id="GO:0046872">
    <property type="term" value="F:metal ion binding"/>
    <property type="evidence" value="ECO:0007669"/>
    <property type="project" value="UniProtKB-KW"/>
</dbReference>
<dbReference type="InterPro" id="IPR002500">
    <property type="entry name" value="PAPS_reduct_dom"/>
</dbReference>
<dbReference type="PANTHER" id="PTHR46482">
    <property type="entry name" value="5'-ADENYLYLSULFATE REDUCTASE 3, CHLOROPLASTIC"/>
    <property type="match status" value="1"/>
</dbReference>
<evidence type="ECO:0000256" key="7">
    <source>
        <dbReference type="ARBA" id="ARBA00024298"/>
    </source>
</evidence>
<dbReference type="InterPro" id="IPR004511">
    <property type="entry name" value="PAPS/APS_Rdtase"/>
</dbReference>
<dbReference type="Pfam" id="PF01507">
    <property type="entry name" value="PAPS_reduct"/>
    <property type="match status" value="1"/>
</dbReference>
<evidence type="ECO:0000256" key="9">
    <source>
        <dbReference type="ARBA" id="ARBA00024386"/>
    </source>
</evidence>
<dbReference type="GO" id="GO:0051539">
    <property type="term" value="F:4 iron, 4 sulfur cluster binding"/>
    <property type="evidence" value="ECO:0007669"/>
    <property type="project" value="UniProtKB-UniRule"/>
</dbReference>
<keyword evidence="17" id="KW-1185">Reference proteome</keyword>
<gene>
    <name evidence="14" type="primary">cysH</name>
    <name evidence="16" type="ordered locus">Nwat_2123</name>
</gene>
<dbReference type="eggNOG" id="COG0175">
    <property type="taxonomic scope" value="Bacteria"/>
</dbReference>
<comment type="catalytic activity">
    <reaction evidence="13 14">
        <text>[thioredoxin]-disulfide + sulfite + AMP + 2 H(+) = adenosine 5'-phosphosulfate + [thioredoxin]-dithiol</text>
        <dbReference type="Rhea" id="RHEA:21976"/>
        <dbReference type="Rhea" id="RHEA-COMP:10698"/>
        <dbReference type="Rhea" id="RHEA-COMP:10700"/>
        <dbReference type="ChEBI" id="CHEBI:15378"/>
        <dbReference type="ChEBI" id="CHEBI:17359"/>
        <dbReference type="ChEBI" id="CHEBI:29950"/>
        <dbReference type="ChEBI" id="CHEBI:50058"/>
        <dbReference type="ChEBI" id="CHEBI:58243"/>
        <dbReference type="ChEBI" id="CHEBI:456215"/>
        <dbReference type="EC" id="1.8.4.10"/>
    </reaction>
</comment>
<dbReference type="SUPFAM" id="SSF52402">
    <property type="entry name" value="Adenine nucleotide alpha hydrolases-like"/>
    <property type="match status" value="1"/>
</dbReference>
<proteinExistence type="inferred from homology"/>
<dbReference type="AlphaFoldDB" id="D8K7S9"/>
<reference evidence="16 17" key="1">
    <citation type="submission" date="2010-06" db="EMBL/GenBank/DDBJ databases">
        <title>Complete sequence of chromosome of Nitrosococcus watsoni C-113.</title>
        <authorList>
            <consortium name="US DOE Joint Genome Institute"/>
            <person name="Lucas S."/>
            <person name="Copeland A."/>
            <person name="Lapidus A."/>
            <person name="Cheng J.-F."/>
            <person name="Bruce D."/>
            <person name="Goodwin L."/>
            <person name="Pitluck S."/>
            <person name="Malfatti S.A."/>
            <person name="Chain P.S.G."/>
            <person name="Land M."/>
            <person name="Hauser L."/>
            <person name="Kyrpides N."/>
            <person name="Ivanova N."/>
            <person name="Cambell M.A."/>
            <person name="Heidelberg J.F."/>
            <person name="Klotz M.G."/>
            <person name="Woyke T."/>
        </authorList>
    </citation>
    <scope>NUCLEOTIDE SEQUENCE [LARGE SCALE GENOMIC DNA]</scope>
    <source>
        <strain evidence="16 17">C-113</strain>
    </source>
</reference>
<evidence type="ECO:0000313" key="17">
    <source>
        <dbReference type="Proteomes" id="UP000000393"/>
    </source>
</evidence>
<organism evidence="16 17">
    <name type="scientific">Nitrosococcus watsoni (strain C-113)</name>
    <dbReference type="NCBI Taxonomy" id="105559"/>
    <lineage>
        <taxon>Bacteria</taxon>
        <taxon>Pseudomonadati</taxon>
        <taxon>Pseudomonadota</taxon>
        <taxon>Gammaproteobacteria</taxon>
        <taxon>Chromatiales</taxon>
        <taxon>Chromatiaceae</taxon>
        <taxon>Nitrosococcus</taxon>
    </lineage>
</organism>
<dbReference type="KEGG" id="nwa:Nwat_2123"/>
<evidence type="ECO:0000256" key="4">
    <source>
        <dbReference type="ARBA" id="ARBA00023002"/>
    </source>
</evidence>
<evidence type="ECO:0000256" key="10">
    <source>
        <dbReference type="ARBA" id="ARBA00029514"/>
    </source>
</evidence>
<dbReference type="GO" id="GO:0005737">
    <property type="term" value="C:cytoplasm"/>
    <property type="evidence" value="ECO:0007669"/>
    <property type="project" value="UniProtKB-SubCell"/>
</dbReference>
<feature type="binding site" evidence="14">
    <location>
        <position position="202"/>
    </location>
    <ligand>
        <name>[4Fe-4S] cluster</name>
        <dbReference type="ChEBI" id="CHEBI:49883"/>
    </ligand>
</feature>
<evidence type="ECO:0000256" key="12">
    <source>
        <dbReference type="ARBA" id="ARBA00032041"/>
    </source>
</evidence>
<dbReference type="Gene3D" id="3.40.50.620">
    <property type="entry name" value="HUPs"/>
    <property type="match status" value="1"/>
</dbReference>
<dbReference type="PIRSF" id="PIRSF000857">
    <property type="entry name" value="PAPS_reductase"/>
    <property type="match status" value="1"/>
</dbReference>
<dbReference type="PANTHER" id="PTHR46482:SF9">
    <property type="entry name" value="5'-ADENYLYLSULFATE REDUCTASE 1, CHLOROPLASTIC"/>
    <property type="match status" value="1"/>
</dbReference>
<dbReference type="CDD" id="cd23945">
    <property type="entry name" value="PAPS_reductase"/>
    <property type="match status" value="1"/>
</dbReference>
<dbReference type="OrthoDB" id="9794018at2"/>
<keyword evidence="4 14" id="KW-0560">Oxidoreductase</keyword>
<protein>
    <recommendedName>
        <fullName evidence="10 14">Adenosine 5'-phosphosulfate reductase</fullName>
        <shortName evidence="14">APS reductase</shortName>
        <ecNumber evidence="9 14">1.8.4.10</ecNumber>
    </recommendedName>
    <alternativeName>
        <fullName evidence="12 14">5'-adenylylsulfate reductase</fullName>
    </alternativeName>
    <alternativeName>
        <fullName evidence="11 14">Thioredoxin-dependent 5'-adenylylsulfate reductase</fullName>
    </alternativeName>
</protein>
<dbReference type="GO" id="GO:0019344">
    <property type="term" value="P:cysteine biosynthetic process"/>
    <property type="evidence" value="ECO:0007669"/>
    <property type="project" value="InterPro"/>
</dbReference>
<dbReference type="RefSeq" id="WP_013221045.1">
    <property type="nucleotide sequence ID" value="NC_014315.1"/>
</dbReference>
<dbReference type="NCBIfam" id="TIGR02055">
    <property type="entry name" value="APS_reductase"/>
    <property type="match status" value="1"/>
</dbReference>
<evidence type="ECO:0000256" key="8">
    <source>
        <dbReference type="ARBA" id="ARBA00024327"/>
    </source>
</evidence>
<comment type="cofactor">
    <cofactor evidence="14">
        <name>[4Fe-4S] cluster</name>
        <dbReference type="ChEBI" id="CHEBI:49883"/>
    </cofactor>
    <text evidence="14">Binds 1 [4Fe-4S] cluster per subunit.</text>
</comment>
<keyword evidence="5 14" id="KW-0408">Iron</keyword>
<dbReference type="InterPro" id="IPR011798">
    <property type="entry name" value="APS_reductase"/>
</dbReference>
<dbReference type="NCBIfam" id="NF002537">
    <property type="entry name" value="PRK02090.1"/>
    <property type="match status" value="1"/>
</dbReference>
<dbReference type="EC" id="1.8.4.10" evidence="9 14"/>
<dbReference type="GO" id="GO:0043866">
    <property type="term" value="F:adenylyl-sulfate reductase (thioredoxin) activity"/>
    <property type="evidence" value="ECO:0007669"/>
    <property type="project" value="UniProtKB-EC"/>
</dbReference>
<feature type="binding site" evidence="14">
    <location>
        <position position="199"/>
    </location>
    <ligand>
        <name>[4Fe-4S] cluster</name>
        <dbReference type="ChEBI" id="CHEBI:49883"/>
    </ligand>
</feature>
<evidence type="ECO:0000256" key="11">
    <source>
        <dbReference type="ARBA" id="ARBA00030894"/>
    </source>
</evidence>
<dbReference type="NCBIfam" id="TIGR00434">
    <property type="entry name" value="cysH"/>
    <property type="match status" value="1"/>
</dbReference>
<feature type="binding site" evidence="14">
    <location>
        <position position="116"/>
    </location>
    <ligand>
        <name>[4Fe-4S] cluster</name>
        <dbReference type="ChEBI" id="CHEBI:49883"/>
    </ligand>
</feature>
<comment type="similarity">
    <text evidence="1 14">Belongs to the PAPS reductase family. CysH subfamily.</text>
</comment>
<feature type="domain" description="Phosphoadenosine phosphosulphate reductase" evidence="15">
    <location>
        <begin position="32"/>
        <end position="205"/>
    </location>
</feature>
<keyword evidence="3 14" id="KW-0479">Metal-binding</keyword>
<evidence type="ECO:0000256" key="14">
    <source>
        <dbReference type="HAMAP-Rule" id="MF_00063"/>
    </source>
</evidence>
<dbReference type="InterPro" id="IPR014729">
    <property type="entry name" value="Rossmann-like_a/b/a_fold"/>
</dbReference>
<evidence type="ECO:0000256" key="6">
    <source>
        <dbReference type="ARBA" id="ARBA00023014"/>
    </source>
</evidence>
<evidence type="ECO:0000256" key="13">
    <source>
        <dbReference type="ARBA" id="ARBA00048441"/>
    </source>
</evidence>
<comment type="pathway">
    <text evidence="8 14">Sulfur metabolism; hydrogen sulfide biosynthesis; sulfite from sulfate.</text>
</comment>
<dbReference type="HOGENOM" id="CLU_044089_1_0_6"/>
<feature type="binding site" evidence="14">
    <location>
        <position position="117"/>
    </location>
    <ligand>
        <name>[4Fe-4S] cluster</name>
        <dbReference type="ChEBI" id="CHEBI:49883"/>
    </ligand>
</feature>
<evidence type="ECO:0000256" key="1">
    <source>
        <dbReference type="ARBA" id="ARBA00009732"/>
    </source>
</evidence>
<keyword evidence="6 14" id="KW-0411">Iron-sulfur</keyword>
<dbReference type="Proteomes" id="UP000000393">
    <property type="component" value="Chromosome"/>
</dbReference>
<name>D8K7S9_NITWC</name>
<comment type="subcellular location">
    <subcellularLocation>
        <location evidence="14">Cytoplasm</location>
    </subcellularLocation>
</comment>